<dbReference type="InterPro" id="IPR009241">
    <property type="entry name" value="HigB-like"/>
</dbReference>
<dbReference type="PANTHER" id="PTHR41791">
    <property type="entry name" value="SSL7039 PROTEIN"/>
    <property type="match status" value="1"/>
</dbReference>
<reference evidence="2" key="1">
    <citation type="journal article" date="2019" name="bioRxiv">
        <title>Bacterially produced spermidine induces plant systemic susceptibility to pathogens.</title>
        <authorList>
            <person name="Melnyk R.A."/>
            <person name="Beskrovnaya P.A."/>
            <person name="Liu Z."/>
            <person name="Song Y."/>
            <person name="Haney C.H."/>
        </authorList>
    </citation>
    <scope>NUCLEOTIDE SEQUENCE [LARGE SCALE GENOMIC DNA]</scope>
    <source>
        <strain evidence="2">Dha-51</strain>
    </source>
</reference>
<dbReference type="PANTHER" id="PTHR41791:SF1">
    <property type="entry name" value="SSL7039 PROTEIN"/>
    <property type="match status" value="1"/>
</dbReference>
<dbReference type="NCBIfam" id="TIGR02683">
    <property type="entry name" value="upstrm_HI1419"/>
    <property type="match status" value="1"/>
</dbReference>
<protein>
    <submittedName>
        <fullName evidence="1">Type II toxin-antitoxin system RelE/ParE family toxin</fullName>
    </submittedName>
</protein>
<dbReference type="Pfam" id="PF05973">
    <property type="entry name" value="Gp49"/>
    <property type="match status" value="1"/>
</dbReference>
<accession>A0A1H2N0I9</accession>
<evidence type="ECO:0000313" key="1">
    <source>
        <dbReference type="EMBL" id="TDB65509.1"/>
    </source>
</evidence>
<dbReference type="RefSeq" id="WP_093218661.1">
    <property type="nucleotide sequence ID" value="NZ_LT629803.1"/>
</dbReference>
<dbReference type="Proteomes" id="UP000295254">
    <property type="component" value="Unassembled WGS sequence"/>
</dbReference>
<dbReference type="EMBL" id="RRZK01000008">
    <property type="protein sequence ID" value="TDB65509.1"/>
    <property type="molecule type" value="Genomic_DNA"/>
</dbReference>
<proteinExistence type="predicted"/>
<dbReference type="STRING" id="95300.SAMN05216558_1531"/>
<evidence type="ECO:0000313" key="2">
    <source>
        <dbReference type="Proteomes" id="UP000295254"/>
    </source>
</evidence>
<organism evidence="1 2">
    <name type="scientific">Pseudomonas vancouverensis</name>
    <dbReference type="NCBI Taxonomy" id="95300"/>
    <lineage>
        <taxon>Bacteria</taxon>
        <taxon>Pseudomonadati</taxon>
        <taxon>Pseudomonadota</taxon>
        <taxon>Gammaproteobacteria</taxon>
        <taxon>Pseudomonadales</taxon>
        <taxon>Pseudomonadaceae</taxon>
        <taxon>Pseudomonas</taxon>
    </lineage>
</organism>
<dbReference type="InterPro" id="IPR014056">
    <property type="entry name" value="TypeIITA-like_toxin_pred"/>
</dbReference>
<name>A0A1H2N0I9_PSEVA</name>
<keyword evidence="2" id="KW-1185">Reference proteome</keyword>
<dbReference type="PIRSF" id="PIRSF028744">
    <property type="entry name" value="Addict_mod_HI1419"/>
    <property type="match status" value="1"/>
</dbReference>
<dbReference type="AlphaFoldDB" id="A0A1H2N0I9"/>
<dbReference type="OrthoDB" id="9800258at2"/>
<comment type="caution">
    <text evidence="1">The sequence shown here is derived from an EMBL/GenBank/DDBJ whole genome shotgun (WGS) entry which is preliminary data.</text>
</comment>
<sequence length="97" mass="10667">MNYLVQQTAAFATWHASVRDLRARIAIARRIDRAMAGNLGDNKSVGDGVSEMRVDVGAGYRVYFTIREGLVIILLAGGDKSSQRADIKRAKKMAQEV</sequence>
<gene>
    <name evidence="1" type="ORF">EIY72_08320</name>
</gene>